<sequence length="102" mass="11659">MPQVSVPDVFYQIQQIPGDGREIQILRTCLETMITQFTKGSQVVDMRELRGFLDTLGEIIEWDDELPLSFRAVFDDFALRVFDPNQVSMLPDRLIPAEASVV</sequence>
<reference evidence="1 2" key="1">
    <citation type="journal article" date="2016" name="Nat. Commun.">
        <title>Thousands of microbial genomes shed light on interconnected biogeochemical processes in an aquifer system.</title>
        <authorList>
            <person name="Anantharaman K."/>
            <person name="Brown C.T."/>
            <person name="Hug L.A."/>
            <person name="Sharon I."/>
            <person name="Castelle C.J."/>
            <person name="Probst A.J."/>
            <person name="Thomas B.C."/>
            <person name="Singh A."/>
            <person name="Wilkins M.J."/>
            <person name="Karaoz U."/>
            <person name="Brodie E.L."/>
            <person name="Williams K.H."/>
            <person name="Hubbard S.S."/>
            <person name="Banfield J.F."/>
        </authorList>
    </citation>
    <scope>NUCLEOTIDE SEQUENCE [LARGE SCALE GENOMIC DNA]</scope>
</reference>
<dbReference type="AlphaFoldDB" id="A0A1G2G6E1"/>
<comment type="caution">
    <text evidence="1">The sequence shown here is derived from an EMBL/GenBank/DDBJ whole genome shotgun (WGS) entry which is preliminary data.</text>
</comment>
<name>A0A1G2G6E1_9BACT</name>
<evidence type="ECO:0000313" key="1">
    <source>
        <dbReference type="EMBL" id="OGZ45540.1"/>
    </source>
</evidence>
<gene>
    <name evidence="1" type="ORF">A2756_00790</name>
</gene>
<proteinExistence type="predicted"/>
<evidence type="ECO:0000313" key="2">
    <source>
        <dbReference type="Proteomes" id="UP000177785"/>
    </source>
</evidence>
<accession>A0A1G2G6E1</accession>
<protein>
    <submittedName>
        <fullName evidence="1">Uncharacterized protein</fullName>
    </submittedName>
</protein>
<dbReference type="Proteomes" id="UP000177785">
    <property type="component" value="Unassembled WGS sequence"/>
</dbReference>
<organism evidence="1 2">
    <name type="scientific">Candidatus Ryanbacteria bacterium RIFCSPHIGHO2_01_FULL_48_27</name>
    <dbReference type="NCBI Taxonomy" id="1802115"/>
    <lineage>
        <taxon>Bacteria</taxon>
        <taxon>Candidatus Ryaniibacteriota</taxon>
    </lineage>
</organism>
<dbReference type="EMBL" id="MHNL01000006">
    <property type="protein sequence ID" value="OGZ45540.1"/>
    <property type="molecule type" value="Genomic_DNA"/>
</dbReference>